<reference evidence="1 2" key="1">
    <citation type="submission" date="2021-06" db="EMBL/GenBank/DDBJ databases">
        <title>Caerostris extrusa draft genome.</title>
        <authorList>
            <person name="Kono N."/>
            <person name="Arakawa K."/>
        </authorList>
    </citation>
    <scope>NUCLEOTIDE SEQUENCE [LARGE SCALE GENOMIC DNA]</scope>
</reference>
<dbReference type="InterPro" id="IPR036397">
    <property type="entry name" value="RNaseH_sf"/>
</dbReference>
<accession>A0AAV4MAL0</accession>
<keyword evidence="2" id="KW-1185">Reference proteome</keyword>
<dbReference type="Gene3D" id="3.30.420.10">
    <property type="entry name" value="Ribonuclease H-like superfamily/Ribonuclease H"/>
    <property type="match status" value="1"/>
</dbReference>
<comment type="caution">
    <text evidence="1">The sequence shown here is derived from an EMBL/GenBank/DDBJ whole genome shotgun (WGS) entry which is preliminary data.</text>
</comment>
<dbReference type="Proteomes" id="UP001054945">
    <property type="component" value="Unassembled WGS sequence"/>
</dbReference>
<sequence>MIWPPRSPDMNPIEHLWDIIERLRILWCPVRPLWPGVNYYPGSHRNRAVFGHRSEALVWRKDLQSQVGHRIRLDLLYRHNATPDFHRMGVIRT</sequence>
<protein>
    <recommendedName>
        <fullName evidence="3">Tc1-like transposase DDE domain-containing protein</fullName>
    </recommendedName>
</protein>
<proteinExistence type="predicted"/>
<dbReference type="GO" id="GO:0003676">
    <property type="term" value="F:nucleic acid binding"/>
    <property type="evidence" value="ECO:0007669"/>
    <property type="project" value="InterPro"/>
</dbReference>
<dbReference type="EMBL" id="BPLR01019531">
    <property type="protein sequence ID" value="GIX68880.1"/>
    <property type="molecule type" value="Genomic_DNA"/>
</dbReference>
<gene>
    <name evidence="1" type="ORF">CEXT_639761</name>
</gene>
<name>A0AAV4MAL0_CAEEX</name>
<evidence type="ECO:0000313" key="2">
    <source>
        <dbReference type="Proteomes" id="UP001054945"/>
    </source>
</evidence>
<dbReference type="AlphaFoldDB" id="A0AAV4MAL0"/>
<evidence type="ECO:0000313" key="1">
    <source>
        <dbReference type="EMBL" id="GIX68880.1"/>
    </source>
</evidence>
<organism evidence="1 2">
    <name type="scientific">Caerostris extrusa</name>
    <name type="common">Bark spider</name>
    <name type="synonym">Caerostris bankana</name>
    <dbReference type="NCBI Taxonomy" id="172846"/>
    <lineage>
        <taxon>Eukaryota</taxon>
        <taxon>Metazoa</taxon>
        <taxon>Ecdysozoa</taxon>
        <taxon>Arthropoda</taxon>
        <taxon>Chelicerata</taxon>
        <taxon>Arachnida</taxon>
        <taxon>Araneae</taxon>
        <taxon>Araneomorphae</taxon>
        <taxon>Entelegynae</taxon>
        <taxon>Araneoidea</taxon>
        <taxon>Araneidae</taxon>
        <taxon>Caerostris</taxon>
    </lineage>
</organism>
<evidence type="ECO:0008006" key="3">
    <source>
        <dbReference type="Google" id="ProtNLM"/>
    </source>
</evidence>